<evidence type="ECO:0000256" key="1">
    <source>
        <dbReference type="SAM" id="MobiDB-lite"/>
    </source>
</evidence>
<dbReference type="EMBL" id="MK500329">
    <property type="protein sequence ID" value="QBK86095.1"/>
    <property type="molecule type" value="Genomic_DNA"/>
</dbReference>
<proteinExistence type="predicted"/>
<feature type="region of interest" description="Disordered" evidence="1">
    <location>
        <begin position="1"/>
        <end position="48"/>
    </location>
</feature>
<name>A0A481YTK9_9VIRU</name>
<gene>
    <name evidence="2" type="ORF">LCMAC101_06900</name>
</gene>
<reference evidence="2" key="1">
    <citation type="journal article" date="2019" name="MBio">
        <title>Virus Genomes from Deep Sea Sediments Expand the Ocean Megavirome and Support Independent Origins of Viral Gigantism.</title>
        <authorList>
            <person name="Backstrom D."/>
            <person name="Yutin N."/>
            <person name="Jorgensen S.L."/>
            <person name="Dharamshi J."/>
            <person name="Homa F."/>
            <person name="Zaremba-Niedwiedzka K."/>
            <person name="Spang A."/>
            <person name="Wolf Y.I."/>
            <person name="Koonin E.V."/>
            <person name="Ettema T.J."/>
        </authorList>
    </citation>
    <scope>NUCLEOTIDE SEQUENCE</scope>
</reference>
<organism evidence="2">
    <name type="scientific">Marseillevirus LCMAC101</name>
    <dbReference type="NCBI Taxonomy" id="2506602"/>
    <lineage>
        <taxon>Viruses</taxon>
        <taxon>Varidnaviria</taxon>
        <taxon>Bamfordvirae</taxon>
        <taxon>Nucleocytoviricota</taxon>
        <taxon>Megaviricetes</taxon>
        <taxon>Pimascovirales</taxon>
        <taxon>Pimascovirales incertae sedis</taxon>
        <taxon>Marseilleviridae</taxon>
    </lineage>
</organism>
<accession>A0A481YTK9</accession>
<evidence type="ECO:0000313" key="2">
    <source>
        <dbReference type="EMBL" id="QBK86095.1"/>
    </source>
</evidence>
<protein>
    <submittedName>
        <fullName evidence="2">Uncharacterized protein</fullName>
    </submittedName>
</protein>
<feature type="compositionally biased region" description="Basic and acidic residues" evidence="1">
    <location>
        <begin position="7"/>
        <end position="38"/>
    </location>
</feature>
<sequence>MSFLYQKDQRGKGKEARGREKEARKGKANEEKKKDGRTRMLQLQRPRE</sequence>